<reference evidence="8" key="1">
    <citation type="submission" date="2017-02" db="EMBL/GenBank/DDBJ databases">
        <authorList>
            <person name="Varghese N."/>
            <person name="Submissions S."/>
        </authorList>
    </citation>
    <scope>NUCLEOTIDE SEQUENCE [LARGE SCALE GENOMIC DNA]</scope>
    <source>
        <strain evidence="8">DSM 22224</strain>
    </source>
</reference>
<evidence type="ECO:0000256" key="3">
    <source>
        <dbReference type="ARBA" id="ARBA00022801"/>
    </source>
</evidence>
<comment type="similarity">
    <text evidence="5">Belongs to the DAPG/phloretin hydrolase family.</text>
</comment>
<dbReference type="GO" id="GO:0016787">
    <property type="term" value="F:hydrolase activity"/>
    <property type="evidence" value="ECO:0007669"/>
    <property type="project" value="UniProtKB-KW"/>
</dbReference>
<keyword evidence="4" id="KW-0862">Zinc</keyword>
<gene>
    <name evidence="7" type="ORF">SAMN04488128_103828</name>
</gene>
<dbReference type="Pfam" id="PF18089">
    <property type="entry name" value="DAPG_hydrolase"/>
    <property type="match status" value="1"/>
</dbReference>
<accession>A0A1T4SYT6</accession>
<evidence type="ECO:0000256" key="4">
    <source>
        <dbReference type="ARBA" id="ARBA00022833"/>
    </source>
</evidence>
<dbReference type="Proteomes" id="UP000190367">
    <property type="component" value="Unassembled WGS sequence"/>
</dbReference>
<evidence type="ECO:0000256" key="2">
    <source>
        <dbReference type="ARBA" id="ARBA00022723"/>
    </source>
</evidence>
<comment type="cofactor">
    <cofactor evidence="1">
        <name>Zn(2+)</name>
        <dbReference type="ChEBI" id="CHEBI:29105"/>
    </cofactor>
</comment>
<dbReference type="EMBL" id="FUWZ01000003">
    <property type="protein sequence ID" value="SKA33375.1"/>
    <property type="molecule type" value="Genomic_DNA"/>
</dbReference>
<dbReference type="RefSeq" id="WP_078671152.1">
    <property type="nucleotide sequence ID" value="NZ_FUWZ01000003.1"/>
</dbReference>
<evidence type="ECO:0000256" key="1">
    <source>
        <dbReference type="ARBA" id="ARBA00001947"/>
    </source>
</evidence>
<dbReference type="OrthoDB" id="2052122at2"/>
<feature type="domain" description="DAPG hydrolase PhiG" evidence="6">
    <location>
        <begin position="12"/>
        <end position="220"/>
    </location>
</feature>
<proteinExistence type="inferred from homology"/>
<keyword evidence="2" id="KW-0479">Metal-binding</keyword>
<evidence type="ECO:0000313" key="7">
    <source>
        <dbReference type="EMBL" id="SKA33375.1"/>
    </source>
</evidence>
<evidence type="ECO:0000313" key="8">
    <source>
        <dbReference type="Proteomes" id="UP000190367"/>
    </source>
</evidence>
<name>A0A1T4SYT6_9BACT</name>
<evidence type="ECO:0000259" key="6">
    <source>
        <dbReference type="Pfam" id="PF18089"/>
    </source>
</evidence>
<protein>
    <recommendedName>
        <fullName evidence="6">DAPG hydrolase PhiG domain-containing protein</fullName>
    </recommendedName>
</protein>
<dbReference type="AlphaFoldDB" id="A0A1T4SYT6"/>
<dbReference type="STRING" id="634771.SAMN04488128_103828"/>
<keyword evidence="8" id="KW-1185">Reference proteome</keyword>
<sequence length="233" mass="26639">MKKSTAIEKELFTDIDQLLSTRPMPLETGIRRLPNGMLQVSVRTDLHGCSGRMVNWWFTFFETTQHIKWWHPHDHVLHGGWDQYWKRNENYIGATIHATESLGSIPPVPATIRFHHPAEVFNPHLLEVAYARNEVSAAVYARIGFGKDTPLDADGDPLDGYMFHILRDTPWGCVLRSRFYLGAAATDPQHAVPDETGLQLMVHCYSEFSYLSRFLPSLYYAENKNGDSAPLPW</sequence>
<evidence type="ECO:0000256" key="5">
    <source>
        <dbReference type="ARBA" id="ARBA00023459"/>
    </source>
</evidence>
<keyword evidence="3" id="KW-0378">Hydrolase</keyword>
<organism evidence="7 8">
    <name type="scientific">Chitinophaga eiseniae</name>
    <dbReference type="NCBI Taxonomy" id="634771"/>
    <lineage>
        <taxon>Bacteria</taxon>
        <taxon>Pseudomonadati</taxon>
        <taxon>Bacteroidota</taxon>
        <taxon>Chitinophagia</taxon>
        <taxon>Chitinophagales</taxon>
        <taxon>Chitinophagaceae</taxon>
        <taxon>Chitinophaga</taxon>
    </lineage>
</organism>
<dbReference type="GO" id="GO:0046872">
    <property type="term" value="F:metal ion binding"/>
    <property type="evidence" value="ECO:0007669"/>
    <property type="project" value="UniProtKB-KW"/>
</dbReference>
<dbReference type="InterPro" id="IPR041526">
    <property type="entry name" value="DAPG_hydrolase"/>
</dbReference>